<evidence type="ECO:0000256" key="3">
    <source>
        <dbReference type="ARBA" id="ARBA00022837"/>
    </source>
</evidence>
<proteinExistence type="predicted"/>
<dbReference type="AlphaFoldDB" id="A0A455WAA5"/>
<reference evidence="7" key="1">
    <citation type="submission" date="2019-03" db="EMBL/GenBank/DDBJ databases">
        <title>Whole genome analysis of nitrate-reducing bacteria Marinobacter hydrocarbonoclasticus YB03.</title>
        <authorList>
            <person name="Azam A.H."/>
            <person name="Yuk S.R."/>
            <person name="Kamarisima K."/>
            <person name="Miyanaga K."/>
            <person name="Tanji Y."/>
        </authorList>
    </citation>
    <scope>NUCLEOTIDE SEQUENCE</scope>
    <source>
        <strain evidence="7">YB03</strain>
    </source>
</reference>
<evidence type="ECO:0000256" key="4">
    <source>
        <dbReference type="ARBA" id="ARBA00023157"/>
    </source>
</evidence>
<keyword evidence="1" id="KW-0732">Signal</keyword>
<dbReference type="Pfam" id="PF20419">
    <property type="entry name" value="DUF6701"/>
    <property type="match status" value="1"/>
</dbReference>
<feature type="domain" description="LamG-like jellyroll fold" evidence="6">
    <location>
        <begin position="385"/>
        <end position="527"/>
    </location>
</feature>
<accession>A0A455WAA5</accession>
<dbReference type="Gene3D" id="2.60.120.200">
    <property type="match status" value="1"/>
</dbReference>
<evidence type="ECO:0000259" key="6">
    <source>
        <dbReference type="SMART" id="SM00560"/>
    </source>
</evidence>
<dbReference type="Pfam" id="PF03160">
    <property type="entry name" value="Calx-beta"/>
    <property type="match status" value="1"/>
</dbReference>
<dbReference type="InterPro" id="IPR038081">
    <property type="entry name" value="CalX-like_sf"/>
</dbReference>
<dbReference type="InterPro" id="IPR006558">
    <property type="entry name" value="LamG-like"/>
</dbReference>
<organism evidence="7">
    <name type="scientific">Marinobacter nauticus</name>
    <name type="common">Marinobacter hydrocarbonoclasticus</name>
    <name type="synonym">Marinobacter aquaeolei</name>
    <dbReference type="NCBI Taxonomy" id="2743"/>
    <lineage>
        <taxon>Bacteria</taxon>
        <taxon>Pseudomonadati</taxon>
        <taxon>Pseudomonadota</taxon>
        <taxon>Gammaproteobacteria</taxon>
        <taxon>Pseudomonadales</taxon>
        <taxon>Marinobacteraceae</taxon>
        <taxon>Marinobacter</taxon>
    </lineage>
</organism>
<evidence type="ECO:0000256" key="1">
    <source>
        <dbReference type="ARBA" id="ARBA00022729"/>
    </source>
</evidence>
<evidence type="ECO:0000256" key="2">
    <source>
        <dbReference type="ARBA" id="ARBA00022737"/>
    </source>
</evidence>
<protein>
    <recommendedName>
        <fullName evidence="6">LamG-like jellyroll fold domain-containing protein</fullName>
    </recommendedName>
</protein>
<sequence>MKGYTIFSAYFASVVRVTFILFVLLFSTALWAVCSEEYRGLATINEVNQESQGRNSPRFIEVKILSSAITAAEYSDWTIRVCSSATNCSSQIRLSSMDSSQYPWVVADNMLIAQRDVIDFGGMDILLRDGNGRTIDYLSVGNVNNQRNESCTPLYDWEAPGSNAKTLFRTPDGTGEWSGDAGGSGVITEGQTNDGDIAGPVIEIGSDTVFQGEEVSFTVSFAATAGEDVRLDYQTFDGTATTGIDYTPKSGIITIPAGQTSRDITVSTLASGTAEITRFNLLISNPRTLNGDPLGQLRNQVGIGTILPPAVGSWTLDEGDWDGTPGEVIDSTGNGLNGRAVNGVMSSADFPALSGDPGTCGYGIFDDGNDQFIEVADNPSLNIEDELTISAWIYPTSYPNRGLFSPGLHSIVSKNQNYEFHLDSDGEIYWWWRTQGGAARDFTTSGVNLGLDDWHHVAITYRSGEQIIYVNGVERASRTFTGDLRLDESSMYIGADLVDGLFGSRLSRHFDGRIDEVAIFNSALPASGINLLYQRRRPCGGVVLDQFLVEAPANASVCVPADISIRALDSSGNALSDYEGLVNLQTSSGRGNWSTSSGLGTLAPDPHTTNDGSATYQFAAGDNGEVVLRLANASADQLTVSVTDTAEGRSGASEAIAFRENAFVVSVTDSQGNDFVAQRDHSLLLEAVRRDPVTGRCGLVEDYDGSINLKAWLDRSANDPGGQAPVLGAGADPTSVPDSQPASGNLIVVFAGGEAGMVWRTTDVGQYTLNVRDDSSGMVVDLDGNPIPVVGASAQWTVRPDRFALDAASNLEASNALGPVFVAAGETFTATVTALGAAGNPTVSYGGEADPQGIQISHSLFAPAGGDPGMLSGSVNLPGGVFEAGEATVADLKFSEVGIIRLRAENPAYLGVSPPVTGESANVGRFTPAFFEIDPAATIDGTLEATCDAGTAFTYTGQPISWFQAPDVQIRALNRDGAVTRNYTRGGFQKLDASGVSRTLPVTDDARMLADNSVLVPVTYDANPATLDVVEPGILRYGFSLADAVTYNKLEATRLAPFSPDLTLSIDAILDSDDVAGTGLPALLSPESPFEIRYGRLAMQNAFGPENIASLEMPFRSEYWNGVRFELNTADNGCTAWSTAGITGTDNHHTLQPGSGTISGGIGGPLQLTPSGSQGTDTLTWEMIPVWFKDFWGSSATLENPSATATFGVYRGNDRIIYWREVPAN</sequence>
<keyword evidence="2" id="KW-0677">Repeat</keyword>
<keyword evidence="5" id="KW-0472">Membrane</keyword>
<dbReference type="InterPro" id="IPR003644">
    <property type="entry name" value="Calx_beta"/>
</dbReference>
<dbReference type="SUPFAM" id="SSF141072">
    <property type="entry name" value="CalX-like"/>
    <property type="match status" value="1"/>
</dbReference>
<dbReference type="SUPFAM" id="SSF49899">
    <property type="entry name" value="Concanavalin A-like lectins/glucanases"/>
    <property type="match status" value="1"/>
</dbReference>
<gene>
    <name evidence="7" type="ORF">YBY_06300</name>
</gene>
<keyword evidence="4" id="KW-1015">Disulfide bond</keyword>
<evidence type="ECO:0000313" key="7">
    <source>
        <dbReference type="EMBL" id="BBJ02782.1"/>
    </source>
</evidence>
<keyword evidence="3" id="KW-0106">Calcium</keyword>
<dbReference type="PANTHER" id="PTHR47635:SF2">
    <property type="entry name" value="LAMG-LIKE JELLYROLL FOLD DOMAIN-CONTAINING PROTEIN"/>
    <property type="match status" value="1"/>
</dbReference>
<dbReference type="GO" id="GO:0016020">
    <property type="term" value="C:membrane"/>
    <property type="evidence" value="ECO:0007669"/>
    <property type="project" value="InterPro"/>
</dbReference>
<dbReference type="EMBL" id="AP019537">
    <property type="protein sequence ID" value="BBJ02782.1"/>
    <property type="molecule type" value="Genomic_DNA"/>
</dbReference>
<dbReference type="PANTHER" id="PTHR47635">
    <property type="entry name" value="CUB DOMAIN-CONTAINING PROTEIN"/>
    <property type="match status" value="1"/>
</dbReference>
<evidence type="ECO:0000256" key="5">
    <source>
        <dbReference type="SAM" id="Phobius"/>
    </source>
</evidence>
<dbReference type="InterPro" id="IPR013320">
    <property type="entry name" value="ConA-like_dom_sf"/>
</dbReference>
<name>A0A455WAA5_MARNT</name>
<keyword evidence="5" id="KW-1133">Transmembrane helix</keyword>
<dbReference type="GO" id="GO:0007154">
    <property type="term" value="P:cell communication"/>
    <property type="evidence" value="ECO:0007669"/>
    <property type="project" value="InterPro"/>
</dbReference>
<dbReference type="Pfam" id="PF13385">
    <property type="entry name" value="Laminin_G_3"/>
    <property type="match status" value="1"/>
</dbReference>
<dbReference type="Gene3D" id="2.60.40.2030">
    <property type="match status" value="1"/>
</dbReference>
<keyword evidence="5" id="KW-0812">Transmembrane</keyword>
<dbReference type="InterPro" id="IPR046524">
    <property type="entry name" value="DUF6701"/>
</dbReference>
<dbReference type="SMART" id="SM00560">
    <property type="entry name" value="LamGL"/>
    <property type="match status" value="1"/>
</dbReference>
<feature type="transmembrane region" description="Helical" evidence="5">
    <location>
        <begin position="7"/>
        <end position="33"/>
    </location>
</feature>